<evidence type="ECO:0000313" key="3">
    <source>
        <dbReference type="Proteomes" id="UP000224056"/>
    </source>
</evidence>
<dbReference type="EMBL" id="CP017696">
    <property type="protein sequence ID" value="ATO42000.1"/>
    <property type="molecule type" value="Genomic_DNA"/>
</dbReference>
<organism evidence="2 3">
    <name type="scientific">Bifidobacterium asteroides DSM 20089</name>
    <dbReference type="NCBI Taxonomy" id="1437594"/>
    <lineage>
        <taxon>Bacteria</taxon>
        <taxon>Bacillati</taxon>
        <taxon>Actinomycetota</taxon>
        <taxon>Actinomycetes</taxon>
        <taxon>Bifidobacteriales</taxon>
        <taxon>Bifidobacteriaceae</taxon>
        <taxon>Bifidobacterium</taxon>
    </lineage>
</organism>
<reference evidence="2 3" key="1">
    <citation type="submission" date="2016-10" db="EMBL/GenBank/DDBJ databases">
        <title>The whole genome sequencing and assembly of B. asteroides DSM 20089 strain.</title>
        <authorList>
            <person name="Lee Y.-J."/>
            <person name="Park M.-K."/>
            <person name="Yi H."/>
            <person name="Bahn Y.-S."/>
            <person name="Kim J.F."/>
            <person name="Lee D.-W."/>
        </authorList>
    </citation>
    <scope>NUCLEOTIDE SEQUENCE [LARGE SCALE GENOMIC DNA]</scope>
    <source>
        <strain evidence="2 3">DSM 20089</strain>
    </source>
</reference>
<protein>
    <submittedName>
        <fullName evidence="2">Uncharacterized protein</fullName>
    </submittedName>
</protein>
<sequence>MQQQSHKPAGARLEDAGEHVAAMTDVRGSRRSSMQTTQEVKMTIIRAALKMRVLRAVSLRHDVSMVRPTDEQGANHDSDVNAEEQSDVQVLPCGCSVQLP</sequence>
<dbReference type="Proteomes" id="UP000224056">
    <property type="component" value="Chromosome"/>
</dbReference>
<proteinExistence type="predicted"/>
<name>A0AAD0ABX7_9BIFI</name>
<accession>A0AAD0ABX7</accession>
<feature type="region of interest" description="Disordered" evidence="1">
    <location>
        <begin position="65"/>
        <end position="87"/>
    </location>
</feature>
<feature type="compositionally biased region" description="Basic and acidic residues" evidence="1">
    <location>
        <begin position="65"/>
        <end position="79"/>
    </location>
</feature>
<dbReference type="AlphaFoldDB" id="A0AAD0ABX7"/>
<gene>
    <name evidence="2" type="ORF">BA20089_07635</name>
</gene>
<evidence type="ECO:0000313" key="2">
    <source>
        <dbReference type="EMBL" id="ATO42000.1"/>
    </source>
</evidence>
<evidence type="ECO:0000256" key="1">
    <source>
        <dbReference type="SAM" id="MobiDB-lite"/>
    </source>
</evidence>